<dbReference type="SMART" id="SM01252">
    <property type="entry name" value="KilA-N"/>
    <property type="match status" value="1"/>
</dbReference>
<dbReference type="InterPro" id="IPR018004">
    <property type="entry name" value="KilA/APSES_HTH"/>
</dbReference>
<dbReference type="AlphaFoldDB" id="G2GZU4"/>
<reference evidence="2 3" key="1">
    <citation type="journal article" date="2012" name="Genome Res.">
        <title>Genomic basis of endosymbiont-conferred protection against an insect parasitoid.</title>
        <authorList>
            <person name="Hansen A.K."/>
            <person name="Vorburger C."/>
            <person name="Moran N.A."/>
        </authorList>
    </citation>
    <scope>NUCLEOTIDE SEQUENCE [LARGE SCALE GENOMIC DNA]</scope>
    <source>
        <strain evidence="3">R5.15</strain>
    </source>
</reference>
<sequence length="143" mass="16586">MKYPTVVIENAYVRSNENGMYNLNDLHRAALQAGLAKKWQVPSQFRKSDGIEKYIDEGVRMLNCTLDKNHIIIIKNGGKNSGIWAHELITLRYAAWLSPAFEFKVYQTFREVVMRGMNVMDRINRLDHVIHGEEKLSVIVHEK</sequence>
<gene>
    <name evidence="2" type="ORF">Rin_00013210</name>
</gene>
<feature type="domain" description="KilA-N" evidence="1">
    <location>
        <begin position="1"/>
        <end position="112"/>
    </location>
</feature>
<feature type="non-terminal residue" evidence="2">
    <location>
        <position position="143"/>
    </location>
</feature>
<keyword evidence="3" id="KW-1185">Reference proteome</keyword>
<evidence type="ECO:0000313" key="2">
    <source>
        <dbReference type="EMBL" id="EGY28736.1"/>
    </source>
</evidence>
<dbReference type="Proteomes" id="UP000004116">
    <property type="component" value="Unassembled WGS sequence"/>
</dbReference>
<protein>
    <recommendedName>
        <fullName evidence="1">KilA-N domain-containing protein</fullName>
    </recommendedName>
</protein>
<name>G2GZU4_9ENTR</name>
<proteinExistence type="predicted"/>
<accession>G2GZU4</accession>
<dbReference type="InterPro" id="IPR017880">
    <property type="entry name" value="KilA_N"/>
</dbReference>
<dbReference type="RefSeq" id="WP_006706979.1">
    <property type="nucleotide sequence ID" value="NZ_AGCA01000313.1"/>
</dbReference>
<dbReference type="OrthoDB" id="5298460at2"/>
<evidence type="ECO:0000259" key="1">
    <source>
        <dbReference type="PROSITE" id="PS51301"/>
    </source>
</evidence>
<organism evidence="2 3">
    <name type="scientific">Candidatus Regiella insecticola 5.15</name>
    <dbReference type="NCBI Taxonomy" id="1005043"/>
    <lineage>
        <taxon>Bacteria</taxon>
        <taxon>Pseudomonadati</taxon>
        <taxon>Pseudomonadota</taxon>
        <taxon>Gammaproteobacteria</taxon>
        <taxon>Enterobacterales</taxon>
        <taxon>Enterobacteriaceae</taxon>
        <taxon>aphid secondary symbionts</taxon>
        <taxon>Candidatus Regiella</taxon>
    </lineage>
</organism>
<dbReference type="PROSITE" id="PS51301">
    <property type="entry name" value="KILA_N"/>
    <property type="match status" value="1"/>
</dbReference>
<evidence type="ECO:0000313" key="3">
    <source>
        <dbReference type="Proteomes" id="UP000004116"/>
    </source>
</evidence>
<dbReference type="EMBL" id="AGCA01000313">
    <property type="protein sequence ID" value="EGY28736.1"/>
    <property type="molecule type" value="Genomic_DNA"/>
</dbReference>
<dbReference type="Pfam" id="PF04383">
    <property type="entry name" value="KilA-N"/>
    <property type="match status" value="1"/>
</dbReference>
<comment type="caution">
    <text evidence="2">The sequence shown here is derived from an EMBL/GenBank/DDBJ whole genome shotgun (WGS) entry which is preliminary data.</text>
</comment>